<reference evidence="4" key="1">
    <citation type="journal article" date="2019" name="Int. J. Syst. Evol. Microbiol.">
        <title>The Global Catalogue of Microorganisms (GCM) 10K type strain sequencing project: providing services to taxonomists for standard genome sequencing and annotation.</title>
        <authorList>
            <consortium name="The Broad Institute Genomics Platform"/>
            <consortium name="The Broad Institute Genome Sequencing Center for Infectious Disease"/>
            <person name="Wu L."/>
            <person name="Ma J."/>
        </authorList>
    </citation>
    <scope>NUCLEOTIDE SEQUENCE [LARGE SCALE GENOMIC DNA]</scope>
    <source>
        <strain evidence="4">CECT 8010</strain>
    </source>
</reference>
<organism evidence="3 4">
    <name type="scientific">Parasediminibacterium paludis</name>
    <dbReference type="NCBI Taxonomy" id="908966"/>
    <lineage>
        <taxon>Bacteria</taxon>
        <taxon>Pseudomonadati</taxon>
        <taxon>Bacteroidota</taxon>
        <taxon>Chitinophagia</taxon>
        <taxon>Chitinophagales</taxon>
        <taxon>Chitinophagaceae</taxon>
        <taxon>Parasediminibacterium</taxon>
    </lineage>
</organism>
<dbReference type="SUPFAM" id="SSF57884">
    <property type="entry name" value="Ada DNA repair protein, N-terminal domain (N-Ada 10)"/>
    <property type="match status" value="1"/>
</dbReference>
<dbReference type="InterPro" id="IPR035451">
    <property type="entry name" value="Ada-like_dom_sf"/>
</dbReference>
<comment type="caution">
    <text evidence="3">The sequence shown here is derived from an EMBL/GenBank/DDBJ whole genome shotgun (WGS) entry which is preliminary data.</text>
</comment>
<dbReference type="InterPro" id="IPR004026">
    <property type="entry name" value="Ada_DNA_repair_Zn-bd"/>
</dbReference>
<dbReference type="EMBL" id="JBHSDC010000018">
    <property type="protein sequence ID" value="MFC4232099.1"/>
    <property type="molecule type" value="Genomic_DNA"/>
</dbReference>
<evidence type="ECO:0000256" key="1">
    <source>
        <dbReference type="ARBA" id="ARBA00023159"/>
    </source>
</evidence>
<evidence type="ECO:0000313" key="4">
    <source>
        <dbReference type="Proteomes" id="UP001595906"/>
    </source>
</evidence>
<keyword evidence="1" id="KW-0010">Activator</keyword>
<feature type="domain" description="Ada DNA repair metal-binding" evidence="2">
    <location>
        <begin position="23"/>
        <end position="68"/>
    </location>
</feature>
<name>A0ABV8PX18_9BACT</name>
<sequence>MVEHCNQTDVTIRQLIRRRKICFGGNKQLKIYGKLNCKSGKRLKRNNRVFFVSEHPAIQNGYKPCGHCLKAAYQLWKNGFI</sequence>
<evidence type="ECO:0000313" key="3">
    <source>
        <dbReference type="EMBL" id="MFC4232099.1"/>
    </source>
</evidence>
<dbReference type="RefSeq" id="WP_379013818.1">
    <property type="nucleotide sequence ID" value="NZ_JBHSDC010000018.1"/>
</dbReference>
<evidence type="ECO:0000259" key="2">
    <source>
        <dbReference type="Pfam" id="PF02805"/>
    </source>
</evidence>
<keyword evidence="4" id="KW-1185">Reference proteome</keyword>
<protein>
    <submittedName>
        <fullName evidence="3">Ada metal-binding domain-containing protein</fullName>
    </submittedName>
</protein>
<gene>
    <name evidence="3" type="ORF">ACFOW1_09360</name>
</gene>
<dbReference type="Proteomes" id="UP001595906">
    <property type="component" value="Unassembled WGS sequence"/>
</dbReference>
<proteinExistence type="predicted"/>
<dbReference type="Gene3D" id="3.40.10.10">
    <property type="entry name" value="DNA Methylphosphotriester Repair Domain"/>
    <property type="match status" value="1"/>
</dbReference>
<dbReference type="Pfam" id="PF02805">
    <property type="entry name" value="Ada_Zn_binding"/>
    <property type="match status" value="1"/>
</dbReference>
<accession>A0ABV8PX18</accession>